<dbReference type="Pfam" id="PF13467">
    <property type="entry name" value="RHH_4"/>
    <property type="match status" value="1"/>
</dbReference>
<dbReference type="InterPro" id="IPR038268">
    <property type="entry name" value="RHH_sf"/>
</dbReference>
<organism evidence="2 3">
    <name type="scientific">Roseibium salinum</name>
    <dbReference type="NCBI Taxonomy" id="1604349"/>
    <lineage>
        <taxon>Bacteria</taxon>
        <taxon>Pseudomonadati</taxon>
        <taxon>Pseudomonadota</taxon>
        <taxon>Alphaproteobacteria</taxon>
        <taxon>Hyphomicrobiales</taxon>
        <taxon>Stappiaceae</taxon>
        <taxon>Roseibium</taxon>
    </lineage>
</organism>
<comment type="caution">
    <text evidence="2">The sequence shown here is derived from an EMBL/GenBank/DDBJ whole genome shotgun (WGS) entry which is preliminary data.</text>
</comment>
<protein>
    <submittedName>
        <fullName evidence="2">Ribbon-helix-helix domain-containing protein</fullName>
    </submittedName>
</protein>
<feature type="domain" description="Ribbon-helix-helix" evidence="1">
    <location>
        <begin position="33"/>
        <end position="86"/>
    </location>
</feature>
<gene>
    <name evidence="2" type="ORF">ON753_17160</name>
</gene>
<keyword evidence="3" id="KW-1185">Reference proteome</keyword>
<evidence type="ECO:0000259" key="1">
    <source>
        <dbReference type="Pfam" id="PF13467"/>
    </source>
</evidence>
<reference evidence="2 3" key="1">
    <citation type="journal article" date="2016" name="Int. J. Syst. Evol. Microbiol.">
        <title>Labrenzia salina sp. nov., isolated from the rhizosphere of the halophyte Arthrocnemum macrostachyum.</title>
        <authorList>
            <person name="Camacho M."/>
            <person name="Redondo-Gomez S."/>
            <person name="Rodriguez-Llorente I."/>
            <person name="Rohde M."/>
            <person name="Sproer C."/>
            <person name="Schumann P."/>
            <person name="Klenk H.P."/>
            <person name="Montero-Calasanz M.D.C."/>
        </authorList>
    </citation>
    <scope>NUCLEOTIDE SEQUENCE [LARGE SCALE GENOMIC DNA]</scope>
    <source>
        <strain evidence="2 3">DSM 29163</strain>
    </source>
</reference>
<dbReference type="RefSeq" id="WP_265963827.1">
    <property type="nucleotide sequence ID" value="NZ_JAPEVI010000003.1"/>
</dbReference>
<dbReference type="Gene3D" id="1.10.3990.20">
    <property type="entry name" value="protein bp1543"/>
    <property type="match status" value="1"/>
</dbReference>
<dbReference type="EMBL" id="JAPEVI010000003">
    <property type="protein sequence ID" value="MCX2724083.1"/>
    <property type="molecule type" value="Genomic_DNA"/>
</dbReference>
<dbReference type="Proteomes" id="UP001300261">
    <property type="component" value="Unassembled WGS sequence"/>
</dbReference>
<name>A0ABT3R4D3_9HYPH</name>
<evidence type="ECO:0000313" key="3">
    <source>
        <dbReference type="Proteomes" id="UP001300261"/>
    </source>
</evidence>
<sequence length="209" mass="23370">MSDDFMAAFQELVERARPDASAPVFKALTVPDGRRAMRLERSFWTALEFIATEYRLSVGQVVAAIEQAHLNETNLTSAVRHTCIHALSEELGEARSWFSENSVQHLVNACPSPVFALSASRKLRYTNQAFLKYVRNNFVGADTQAPDASLRLQIDTPMEDLITRLQQGRNQPITVGFAIGLNERRVRGSINALLAPEWQHQTILGFVVS</sequence>
<proteinExistence type="predicted"/>
<dbReference type="InterPro" id="IPR027373">
    <property type="entry name" value="RHH_dom"/>
</dbReference>
<accession>A0ABT3R4D3</accession>
<evidence type="ECO:0000313" key="2">
    <source>
        <dbReference type="EMBL" id="MCX2724083.1"/>
    </source>
</evidence>